<dbReference type="EMBL" id="CP025096">
    <property type="protein sequence ID" value="AUD05886.1"/>
    <property type="molecule type" value="Genomic_DNA"/>
</dbReference>
<dbReference type="AlphaFoldDB" id="A0A2K8Z7M1"/>
<dbReference type="SUPFAM" id="SSF48208">
    <property type="entry name" value="Six-hairpin glycosidases"/>
    <property type="match status" value="1"/>
</dbReference>
<dbReference type="GO" id="GO:0004573">
    <property type="term" value="F:Glc3Man9GlcNAc2 oligosaccharide glucosidase activity"/>
    <property type="evidence" value="ECO:0007669"/>
    <property type="project" value="InterPro"/>
</dbReference>
<proteinExistence type="predicted"/>
<dbReference type="InterPro" id="IPR004888">
    <property type="entry name" value="Glycoside_hydrolase_63"/>
</dbReference>
<dbReference type="Proteomes" id="UP000232883">
    <property type="component" value="Chromosome"/>
</dbReference>
<protein>
    <submittedName>
        <fullName evidence="2">Glucosidase</fullName>
    </submittedName>
</protein>
<dbReference type="InterPro" id="IPR008928">
    <property type="entry name" value="6-hairpin_glycosidase_sf"/>
</dbReference>
<reference evidence="2 3" key="1">
    <citation type="submission" date="2017-11" db="EMBL/GenBank/DDBJ databases">
        <title>Taxonomic description and genome sequences of Spirosoma HA7 sp. nov., isolated from pollen microhabitat of Corylus avellana.</title>
        <authorList>
            <person name="Ambika Manirajan B."/>
            <person name="Suarez C."/>
            <person name="Ratering S."/>
            <person name="Geissler-Plaum R."/>
            <person name="Cardinale M."/>
            <person name="Sylvia S."/>
        </authorList>
    </citation>
    <scope>NUCLEOTIDE SEQUENCE [LARGE SCALE GENOMIC DNA]</scope>
    <source>
        <strain evidence="2 3">HA7</strain>
    </source>
</reference>
<dbReference type="Pfam" id="PF22422">
    <property type="entry name" value="MGH1-like_GH"/>
    <property type="match status" value="2"/>
</dbReference>
<dbReference type="InterPro" id="IPR012341">
    <property type="entry name" value="6hp_glycosidase-like_sf"/>
</dbReference>
<evidence type="ECO:0000313" key="3">
    <source>
        <dbReference type="Proteomes" id="UP000232883"/>
    </source>
</evidence>
<sequence>MNHEQNRLQEVHQGKADWYKYGPYLSERQWGTVREDYSPDGNLWSYTTHDMARSKTYRWGEEGIGGLCDNQQLLCFSVALWNGLDPILKERLFGLSGPEGNHGEDVKECYYYLDNTPTHSYMKMLYKYPQQAFPYQKLVEENRRRGKHEPEFELIDTGIYDDNRYFDVFIEYAKADADDILIQITACNRGPDDATLHVLPQLWFRNTWAWGYNDTRPRLSVGPQRTIHASHKTLGNKCLFCDQEPDLLFCNNETNTQRLYGSLSGEQYVKDGINNYLIHGDHEAINPGMQGTKAAAHYVLTIPAGQEQTVRLRLADPTLKKPFASFNPMLKTRRQEADAFYQTLQGNTADDDVRRVQRQALAGMLWNKQFYYYDVARWLDGDPAYPAPSASRKTGRNSDWVHFHTASILSMPDNWEFPWFAAWDLAFHCITLTLLDPAFAKQQLTLLTDTYFMGSEGQLPAYENNFSGTNPPVHAWAAYRMYQMDQQRNEGRGDTAFLATIFHKLLINFTWWVNRKDRNDRNIFQGGFLGMDNLGVFDRNAPLPTGGYIEQADGTAWMAMYALNMMRIALELNQKNPVYEDLAVTFFEHFLSIAGAMTNLGNEGVDLWDDEDGFYYNVLRTPDKALTTLKVRSMIGLIPLFAIEVLDDTLLKQSPKFTERIDWLLTYRPQLAKLVPSWQTKGQQKRHLLALLDKDRLKKILTRMLDETEFLSDYGIRALSRCYLEHPYEFLVDGKSFGVHYTAGASDSNLFGGNSNWRGPIWFPMNFLIVESLQRFYLYYGDDLQIEYPTGSDKMLTLGAIVDALTQRLDHIFLRDTKGHRAVFGDNPKLQTDPHFKDYIWFHEYFDGDTGYGLGASHQTGWTGLIAKLMKR</sequence>
<dbReference type="OrthoDB" id="9781878at2"/>
<keyword evidence="3" id="KW-1185">Reference proteome</keyword>
<dbReference type="InterPro" id="IPR054491">
    <property type="entry name" value="MGH1-like_GH"/>
</dbReference>
<name>A0A2K8Z7M1_9BACT</name>
<feature type="domain" description="Mannosylglycerate hydrolase MGH1-like glycoside hydrolase" evidence="1">
    <location>
        <begin position="691"/>
        <end position="860"/>
    </location>
</feature>
<dbReference type="PANTHER" id="PTHR10412:SF10">
    <property type="entry name" value="GLYCOSYL HYDROLASE FAMILY 63 C-TERMINAL DOMAIN-CONTAINING PROTEIN"/>
    <property type="match status" value="1"/>
</dbReference>
<dbReference type="Gene3D" id="1.50.10.10">
    <property type="match status" value="1"/>
</dbReference>
<dbReference type="RefSeq" id="WP_100992437.1">
    <property type="nucleotide sequence ID" value="NZ_CP025096.1"/>
</dbReference>
<evidence type="ECO:0000313" key="2">
    <source>
        <dbReference type="EMBL" id="AUD05886.1"/>
    </source>
</evidence>
<dbReference type="GO" id="GO:0009311">
    <property type="term" value="P:oligosaccharide metabolic process"/>
    <property type="evidence" value="ECO:0007669"/>
    <property type="project" value="InterPro"/>
</dbReference>
<organism evidence="2 3">
    <name type="scientific">Spirosoma pollinicola</name>
    <dbReference type="NCBI Taxonomy" id="2057025"/>
    <lineage>
        <taxon>Bacteria</taxon>
        <taxon>Pseudomonadati</taxon>
        <taxon>Bacteroidota</taxon>
        <taxon>Cytophagia</taxon>
        <taxon>Cytophagales</taxon>
        <taxon>Cytophagaceae</taxon>
        <taxon>Spirosoma</taxon>
    </lineage>
</organism>
<accession>A0A2K8Z7M1</accession>
<evidence type="ECO:0000259" key="1">
    <source>
        <dbReference type="Pfam" id="PF22422"/>
    </source>
</evidence>
<feature type="domain" description="Mannosylglycerate hydrolase MGH1-like glycoside hydrolase" evidence="1">
    <location>
        <begin position="418"/>
        <end position="520"/>
    </location>
</feature>
<dbReference type="PANTHER" id="PTHR10412">
    <property type="entry name" value="MANNOSYL-OLIGOSACCHARIDE GLUCOSIDASE"/>
    <property type="match status" value="1"/>
</dbReference>
<gene>
    <name evidence="2" type="ORF">CWM47_30990</name>
</gene>
<dbReference type="KEGG" id="spir:CWM47_30990"/>